<evidence type="ECO:0000313" key="2">
    <source>
        <dbReference type="Proteomes" id="UP000823405"/>
    </source>
</evidence>
<keyword evidence="2" id="KW-1185">Reference proteome</keyword>
<organism evidence="1 2">
    <name type="scientific">Linnemannia gamsii</name>
    <dbReference type="NCBI Taxonomy" id="64522"/>
    <lineage>
        <taxon>Eukaryota</taxon>
        <taxon>Fungi</taxon>
        <taxon>Fungi incertae sedis</taxon>
        <taxon>Mucoromycota</taxon>
        <taxon>Mortierellomycotina</taxon>
        <taxon>Mortierellomycetes</taxon>
        <taxon>Mortierellales</taxon>
        <taxon>Mortierellaceae</taxon>
        <taxon>Linnemannia</taxon>
    </lineage>
</organism>
<gene>
    <name evidence="1" type="ORF">BGZ97_012310</name>
</gene>
<dbReference type="EMBL" id="JAAAIN010000794">
    <property type="protein sequence ID" value="KAG0310789.1"/>
    <property type="molecule type" value="Genomic_DNA"/>
</dbReference>
<reference evidence="1" key="1">
    <citation type="journal article" date="2020" name="Fungal Divers.">
        <title>Resolving the Mortierellaceae phylogeny through synthesis of multi-gene phylogenetics and phylogenomics.</title>
        <authorList>
            <person name="Vandepol N."/>
            <person name="Liber J."/>
            <person name="Desiro A."/>
            <person name="Na H."/>
            <person name="Kennedy M."/>
            <person name="Barry K."/>
            <person name="Grigoriev I.V."/>
            <person name="Miller A.N."/>
            <person name="O'Donnell K."/>
            <person name="Stajich J.E."/>
            <person name="Bonito G."/>
        </authorList>
    </citation>
    <scope>NUCLEOTIDE SEQUENCE</scope>
    <source>
        <strain evidence="1">NVP60</strain>
    </source>
</reference>
<dbReference type="OrthoDB" id="2427805at2759"/>
<name>A0A9P6R6D5_9FUNG</name>
<sequence length="175" mass="20623">MTVHDVYNFYKIRILDHHELEILGESSQQVVNEPSPFVVDDLSESWWARESWAALHDLLNDLPSIVMVDGEKRGLDSSRRRNMGRQFNPEEPARRRCGRKLDLICRDEQLLHDWMVVERMRHWDPQSTKLLKEFECDVLREMVTIAHNRMFEVSAAFRGSCAFFGEYTGGKRENL</sequence>
<proteinExistence type="predicted"/>
<dbReference type="Proteomes" id="UP000823405">
    <property type="component" value="Unassembled WGS sequence"/>
</dbReference>
<protein>
    <submittedName>
        <fullName evidence="1">Uncharacterized protein</fullName>
    </submittedName>
</protein>
<dbReference type="AlphaFoldDB" id="A0A9P6R6D5"/>
<evidence type="ECO:0000313" key="1">
    <source>
        <dbReference type="EMBL" id="KAG0310789.1"/>
    </source>
</evidence>
<accession>A0A9P6R6D5</accession>
<comment type="caution">
    <text evidence="1">The sequence shown here is derived from an EMBL/GenBank/DDBJ whole genome shotgun (WGS) entry which is preliminary data.</text>
</comment>